<accession>A0A1K1LHU1</accession>
<protein>
    <recommendedName>
        <fullName evidence="4">Thioredoxin-like fold domain-containing protein</fullName>
    </recommendedName>
</protein>
<name>A0A1K1LHU1_9BACT</name>
<feature type="region of interest" description="Disordered" evidence="1">
    <location>
        <begin position="124"/>
        <end position="147"/>
    </location>
</feature>
<reference evidence="3" key="1">
    <citation type="submission" date="2016-10" db="EMBL/GenBank/DDBJ databases">
        <authorList>
            <person name="Wegmann U."/>
        </authorList>
    </citation>
    <scope>NUCLEOTIDE SEQUENCE [LARGE SCALE GENOMIC DNA]</scope>
</reference>
<evidence type="ECO:0000313" key="2">
    <source>
        <dbReference type="EMBL" id="SFV74284.1"/>
    </source>
</evidence>
<dbReference type="KEGG" id="dpg:DESPIGER_2466"/>
<feature type="region of interest" description="Disordered" evidence="1">
    <location>
        <begin position="54"/>
        <end position="80"/>
    </location>
</feature>
<keyword evidence="3" id="KW-1185">Reference proteome</keyword>
<dbReference type="Proteomes" id="UP000186323">
    <property type="component" value="Chromosome I"/>
</dbReference>
<proteinExistence type="predicted"/>
<dbReference type="AlphaFoldDB" id="A0A1K1LHU1"/>
<evidence type="ECO:0008006" key="4">
    <source>
        <dbReference type="Google" id="ProtNLM"/>
    </source>
</evidence>
<evidence type="ECO:0000313" key="3">
    <source>
        <dbReference type="Proteomes" id="UP000186323"/>
    </source>
</evidence>
<gene>
    <name evidence="2" type="ORF">DESPIGER_2466</name>
</gene>
<dbReference type="EMBL" id="LT630450">
    <property type="protein sequence ID" value="SFV74284.1"/>
    <property type="molecule type" value="Genomic_DNA"/>
</dbReference>
<evidence type="ECO:0000256" key="1">
    <source>
        <dbReference type="SAM" id="MobiDB-lite"/>
    </source>
</evidence>
<organism evidence="2 3">
    <name type="scientific">Desulfovibrio piger</name>
    <dbReference type="NCBI Taxonomy" id="901"/>
    <lineage>
        <taxon>Bacteria</taxon>
        <taxon>Pseudomonadati</taxon>
        <taxon>Thermodesulfobacteriota</taxon>
        <taxon>Desulfovibrionia</taxon>
        <taxon>Desulfovibrionales</taxon>
        <taxon>Desulfovibrionaceae</taxon>
        <taxon>Desulfovibrio</taxon>
    </lineage>
</organism>
<sequence>MTMRHKREKARLAENGRQPCKNFIHNDGRYLFQPSAGSRPQVQRPGLVTTDHSRGACAASAERHGESCGTGKIPPAGNRQHYGNLRHSVELVGRNHQHRSRSLLLMPFCRVKRHQINITTPHQISSLPVAPDPVHTPSSEESGAEGSHWASSSCRLYFFLTFGSIIRRPDSTAMLTDDPDSICSISKMAGGTASITEPPTFLKLAVYIVILHKLYFYITRNRQYGKSPSTIPHRRTVMTRLVQLITLFICLLSGSVPSAHAGTPVSDRIAVEAGVKAELSKDLALPYAPDAALSGRTCLDGRPTKEFQGDIMEYWVNLECPYCGIEEPLRAQRENPGMCIVVRHSPSDNYGESLKKALSFEALLRFSPNAAHSFWNAVVPRTPLGVPKPYEAALQTALQDAAIVPEDFADSLQQVAPVVGADIIASQSRITSTPTWILDGIRFPACDFTASQVPLALELAHKARADDADAKERIVQMITRGLLNESVL</sequence>